<dbReference type="RefSeq" id="WP_191159706.1">
    <property type="nucleotide sequence ID" value="NZ_JACXAI010000024.1"/>
</dbReference>
<name>A0A926NEF0_9BACI</name>
<organism evidence="1 2">
    <name type="scientific">Metabacillus arenae</name>
    <dbReference type="NCBI Taxonomy" id="2771434"/>
    <lineage>
        <taxon>Bacteria</taxon>
        <taxon>Bacillati</taxon>
        <taxon>Bacillota</taxon>
        <taxon>Bacilli</taxon>
        <taxon>Bacillales</taxon>
        <taxon>Bacillaceae</taxon>
        <taxon>Metabacillus</taxon>
    </lineage>
</organism>
<accession>A0A926NEF0</accession>
<dbReference type="Pfam" id="PF08863">
    <property type="entry name" value="YolD"/>
    <property type="match status" value="1"/>
</dbReference>
<protein>
    <submittedName>
        <fullName evidence="1">YolD-like family protein</fullName>
    </submittedName>
</protein>
<dbReference type="AlphaFoldDB" id="A0A926NEF0"/>
<sequence length="60" mass="7123">MILKELRKNRYITVNYFENGLLKSCDGQVWNLNLYEQSLTLKDKQQKEFSIQLSKIKAIS</sequence>
<keyword evidence="2" id="KW-1185">Reference proteome</keyword>
<reference evidence="1" key="1">
    <citation type="submission" date="2020-09" db="EMBL/GenBank/DDBJ databases">
        <title>A novel bacterium of genus Bacillus, isolated from South China Sea.</title>
        <authorList>
            <person name="Huang H."/>
            <person name="Mo K."/>
            <person name="Hu Y."/>
        </authorList>
    </citation>
    <scope>NUCLEOTIDE SEQUENCE</scope>
    <source>
        <strain evidence="1">IB182487</strain>
    </source>
</reference>
<evidence type="ECO:0000313" key="1">
    <source>
        <dbReference type="EMBL" id="MBD1381974.1"/>
    </source>
</evidence>
<dbReference type="EMBL" id="JACXAI010000024">
    <property type="protein sequence ID" value="MBD1381974.1"/>
    <property type="molecule type" value="Genomic_DNA"/>
</dbReference>
<dbReference type="InterPro" id="IPR014962">
    <property type="entry name" value="YolD"/>
</dbReference>
<comment type="caution">
    <text evidence="1">The sequence shown here is derived from an EMBL/GenBank/DDBJ whole genome shotgun (WGS) entry which is preliminary data.</text>
</comment>
<gene>
    <name evidence="1" type="ORF">IC621_17235</name>
</gene>
<dbReference type="Proteomes" id="UP000626844">
    <property type="component" value="Unassembled WGS sequence"/>
</dbReference>
<proteinExistence type="predicted"/>
<evidence type="ECO:0000313" key="2">
    <source>
        <dbReference type="Proteomes" id="UP000626844"/>
    </source>
</evidence>